<sequence length="103" mass="11696">MSARSSSSGNSFGSRGSGREEYVKYRDSAAEKKYIEGKTSRSGIVHVITHGNSHQHYEPAEPRSSEGKESDYKKTFTRYERHERNKLPSSVRDKNDRANGRSK</sequence>
<dbReference type="OrthoDB" id="3541127at2759"/>
<dbReference type="AlphaFoldDB" id="A0A5N6JPY3"/>
<evidence type="ECO:0000256" key="1">
    <source>
        <dbReference type="SAM" id="MobiDB-lite"/>
    </source>
</evidence>
<feature type="compositionally biased region" description="Low complexity" evidence="1">
    <location>
        <begin position="1"/>
        <end position="14"/>
    </location>
</feature>
<evidence type="ECO:0000313" key="2">
    <source>
        <dbReference type="EMBL" id="KAB8290394.1"/>
    </source>
</evidence>
<accession>A0A5N6JPY3</accession>
<feature type="region of interest" description="Disordered" evidence="1">
    <location>
        <begin position="38"/>
        <end position="103"/>
    </location>
</feature>
<comment type="caution">
    <text evidence="2">The sequence shown here is derived from an EMBL/GenBank/DDBJ whole genome shotgun (WGS) entry which is preliminary data.</text>
</comment>
<evidence type="ECO:0000313" key="3">
    <source>
        <dbReference type="Proteomes" id="UP000326757"/>
    </source>
</evidence>
<gene>
    <name evidence="2" type="ORF">EYC80_010827</name>
</gene>
<keyword evidence="3" id="KW-1185">Reference proteome</keyword>
<dbReference type="Proteomes" id="UP000326757">
    <property type="component" value="Unassembled WGS sequence"/>
</dbReference>
<proteinExistence type="predicted"/>
<feature type="region of interest" description="Disordered" evidence="1">
    <location>
        <begin position="1"/>
        <end position="23"/>
    </location>
</feature>
<reference evidence="2 3" key="1">
    <citation type="submission" date="2019-06" db="EMBL/GenBank/DDBJ databases">
        <title>Genome Sequence of the Brown Rot Fungal Pathogen Monilinia laxa.</title>
        <authorList>
            <person name="De Miccolis Angelini R.M."/>
            <person name="Landi L."/>
            <person name="Abate D."/>
            <person name="Pollastro S."/>
            <person name="Romanazzi G."/>
            <person name="Faretra F."/>
        </authorList>
    </citation>
    <scope>NUCLEOTIDE SEQUENCE [LARGE SCALE GENOMIC DNA]</scope>
    <source>
        <strain evidence="2 3">Mlax316</strain>
    </source>
</reference>
<feature type="compositionally biased region" description="Basic and acidic residues" evidence="1">
    <location>
        <begin position="55"/>
        <end position="103"/>
    </location>
</feature>
<name>A0A5N6JPY3_MONLA</name>
<protein>
    <submittedName>
        <fullName evidence="2">Uncharacterized protein</fullName>
    </submittedName>
</protein>
<dbReference type="EMBL" id="VIGI01000017">
    <property type="protein sequence ID" value="KAB8290394.1"/>
    <property type="molecule type" value="Genomic_DNA"/>
</dbReference>
<organism evidence="2 3">
    <name type="scientific">Monilinia laxa</name>
    <name type="common">Brown rot fungus</name>
    <name type="synonym">Sclerotinia laxa</name>
    <dbReference type="NCBI Taxonomy" id="61186"/>
    <lineage>
        <taxon>Eukaryota</taxon>
        <taxon>Fungi</taxon>
        <taxon>Dikarya</taxon>
        <taxon>Ascomycota</taxon>
        <taxon>Pezizomycotina</taxon>
        <taxon>Leotiomycetes</taxon>
        <taxon>Helotiales</taxon>
        <taxon>Sclerotiniaceae</taxon>
        <taxon>Monilinia</taxon>
    </lineage>
</organism>